<dbReference type="InterPro" id="IPR000568">
    <property type="entry name" value="ATP_synth_F0_asu"/>
</dbReference>
<evidence type="ECO:0000256" key="3">
    <source>
        <dbReference type="ARBA" id="ARBA00022448"/>
    </source>
</evidence>
<dbReference type="PROSITE" id="PS00449">
    <property type="entry name" value="ATPASE_A"/>
    <property type="match status" value="1"/>
</dbReference>
<evidence type="ECO:0000256" key="2">
    <source>
        <dbReference type="ARBA" id="ARBA00006810"/>
    </source>
</evidence>
<evidence type="ECO:0000313" key="14">
    <source>
        <dbReference type="Proteomes" id="UP000176568"/>
    </source>
</evidence>
<gene>
    <name evidence="11" type="primary">atpB</name>
    <name evidence="13" type="ORF">A2419_01940</name>
</gene>
<keyword evidence="5 11" id="KW-0812">Transmembrane</keyword>
<feature type="transmembrane region" description="Helical" evidence="11">
    <location>
        <begin position="81"/>
        <end position="101"/>
    </location>
</feature>
<dbReference type="CDD" id="cd00310">
    <property type="entry name" value="ATP-synt_Fo_a_6"/>
    <property type="match status" value="1"/>
</dbReference>
<dbReference type="InterPro" id="IPR045082">
    <property type="entry name" value="ATP_syn_F0_a_bact/chloroplast"/>
</dbReference>
<keyword evidence="3 11" id="KW-0813">Transport</keyword>
<evidence type="ECO:0000256" key="4">
    <source>
        <dbReference type="ARBA" id="ARBA00022547"/>
    </source>
</evidence>
<dbReference type="EMBL" id="MEXB01000008">
    <property type="protein sequence ID" value="OGC88481.1"/>
    <property type="molecule type" value="Genomic_DNA"/>
</dbReference>
<dbReference type="SUPFAM" id="SSF81336">
    <property type="entry name" value="F1F0 ATP synthase subunit A"/>
    <property type="match status" value="1"/>
</dbReference>
<dbReference type="GO" id="GO:0045259">
    <property type="term" value="C:proton-transporting ATP synthase complex"/>
    <property type="evidence" value="ECO:0007669"/>
    <property type="project" value="UniProtKB-KW"/>
</dbReference>
<dbReference type="HAMAP" id="MF_01393">
    <property type="entry name" value="ATP_synth_a_bact"/>
    <property type="match status" value="1"/>
</dbReference>
<evidence type="ECO:0000313" key="13">
    <source>
        <dbReference type="EMBL" id="OGC88481.1"/>
    </source>
</evidence>
<dbReference type="PANTHER" id="PTHR42823">
    <property type="entry name" value="ATP SYNTHASE SUBUNIT A, CHLOROPLASTIC"/>
    <property type="match status" value="1"/>
</dbReference>
<name>A0A1F4Y3I4_9BACT</name>
<dbReference type="InterPro" id="IPR035908">
    <property type="entry name" value="F0_ATP_A_sf"/>
</dbReference>
<keyword evidence="9 11" id="KW-0472">Membrane</keyword>
<evidence type="ECO:0000256" key="10">
    <source>
        <dbReference type="ARBA" id="ARBA00023310"/>
    </source>
</evidence>
<evidence type="ECO:0000256" key="1">
    <source>
        <dbReference type="ARBA" id="ARBA00004141"/>
    </source>
</evidence>
<evidence type="ECO:0000256" key="8">
    <source>
        <dbReference type="ARBA" id="ARBA00023065"/>
    </source>
</evidence>
<keyword evidence="6 11" id="KW-0375">Hydrogen ion transport</keyword>
<dbReference type="Gene3D" id="1.20.120.220">
    <property type="entry name" value="ATP synthase, F0 complex, subunit A"/>
    <property type="match status" value="1"/>
</dbReference>
<feature type="transmembrane region" description="Helical" evidence="11">
    <location>
        <begin position="224"/>
        <end position="245"/>
    </location>
</feature>
<comment type="caution">
    <text evidence="13">The sequence shown here is derived from an EMBL/GenBank/DDBJ whole genome shotgun (WGS) entry which is preliminary data.</text>
</comment>
<feature type="transmembrane region" description="Helical" evidence="11">
    <location>
        <begin position="20"/>
        <end position="45"/>
    </location>
</feature>
<comment type="similarity">
    <text evidence="2 11 12">Belongs to the ATPase A chain family.</text>
</comment>
<dbReference type="Proteomes" id="UP000176568">
    <property type="component" value="Unassembled WGS sequence"/>
</dbReference>
<comment type="function">
    <text evidence="11 12">Key component of the proton channel; it plays a direct role in the translocation of protons across the membrane.</text>
</comment>
<dbReference type="PANTHER" id="PTHR42823:SF3">
    <property type="entry name" value="ATP SYNTHASE SUBUNIT A, CHLOROPLASTIC"/>
    <property type="match status" value="1"/>
</dbReference>
<dbReference type="InterPro" id="IPR023011">
    <property type="entry name" value="ATP_synth_F0_asu_AS"/>
</dbReference>
<protein>
    <recommendedName>
        <fullName evidence="11 12">ATP synthase subunit a</fullName>
    </recommendedName>
    <alternativeName>
        <fullName evidence="11">ATP synthase F0 sector subunit a</fullName>
    </alternativeName>
    <alternativeName>
        <fullName evidence="11">F-ATPase subunit 6</fullName>
    </alternativeName>
</protein>
<evidence type="ECO:0000256" key="6">
    <source>
        <dbReference type="ARBA" id="ARBA00022781"/>
    </source>
</evidence>
<sequence length="260" mass="28897">MEEHAGLHIALSAERLGTFLGLPITNTLLSAWLVMSVLIIIAIVVGRKPTLIPGKVQNFFELIFEFVIGYMSDIFGNRKRALTFFPFIATIFLFIATSNLFDFMPFVGSITFTHEGETMSLFRPVNTDLNVTLALAIISVITIEVAGIVALGFWKYMNKFFTFSGKTIGQRFLNLTVGLIEFVSEMSRFISFSFRLFGNIFAGEVLLAVVAYFMPYLLPVPLMGFETFVGVVQAAVFAMLTLFFLKLAMTPAHGSGEAHH</sequence>
<proteinExistence type="inferred from homology"/>
<evidence type="ECO:0000256" key="11">
    <source>
        <dbReference type="HAMAP-Rule" id="MF_01393"/>
    </source>
</evidence>
<dbReference type="GO" id="GO:0042777">
    <property type="term" value="P:proton motive force-driven plasma membrane ATP synthesis"/>
    <property type="evidence" value="ECO:0007669"/>
    <property type="project" value="TreeGrafter"/>
</dbReference>
<dbReference type="STRING" id="1797247.A2419_01940"/>
<dbReference type="NCBIfam" id="TIGR01131">
    <property type="entry name" value="ATP_synt_6_or_A"/>
    <property type="match status" value="1"/>
</dbReference>
<accession>A0A1F4Y3I4</accession>
<keyword evidence="11" id="KW-1003">Cell membrane</keyword>
<keyword evidence="10 11" id="KW-0066">ATP synthesis</keyword>
<keyword evidence="7 11" id="KW-1133">Transmembrane helix</keyword>
<comment type="subcellular location">
    <subcellularLocation>
        <location evidence="11 12">Cell membrane</location>
        <topology evidence="11 12">Multi-pass membrane protein</topology>
    </subcellularLocation>
    <subcellularLocation>
        <location evidence="1">Membrane</location>
        <topology evidence="1">Multi-pass membrane protein</topology>
    </subcellularLocation>
</comment>
<dbReference type="GO" id="GO:0046933">
    <property type="term" value="F:proton-transporting ATP synthase activity, rotational mechanism"/>
    <property type="evidence" value="ECO:0007669"/>
    <property type="project" value="UniProtKB-UniRule"/>
</dbReference>
<reference evidence="13 14" key="1">
    <citation type="journal article" date="2016" name="Nat. Commun.">
        <title>Thousands of microbial genomes shed light on interconnected biogeochemical processes in an aquifer system.</title>
        <authorList>
            <person name="Anantharaman K."/>
            <person name="Brown C.T."/>
            <person name="Hug L.A."/>
            <person name="Sharon I."/>
            <person name="Castelle C.J."/>
            <person name="Probst A.J."/>
            <person name="Thomas B.C."/>
            <person name="Singh A."/>
            <person name="Wilkins M.J."/>
            <person name="Karaoz U."/>
            <person name="Brodie E.L."/>
            <person name="Williams K.H."/>
            <person name="Hubbard S.S."/>
            <person name="Banfield J.F."/>
        </authorList>
    </citation>
    <scope>NUCLEOTIDE SEQUENCE [LARGE SCALE GENOMIC DNA]</scope>
</reference>
<evidence type="ECO:0000256" key="7">
    <source>
        <dbReference type="ARBA" id="ARBA00022989"/>
    </source>
</evidence>
<keyword evidence="4 11" id="KW-0138">CF(0)</keyword>
<evidence type="ECO:0000256" key="12">
    <source>
        <dbReference type="RuleBase" id="RU000483"/>
    </source>
</evidence>
<feature type="transmembrane region" description="Helical" evidence="11">
    <location>
        <begin position="131"/>
        <end position="154"/>
    </location>
</feature>
<dbReference type="AlphaFoldDB" id="A0A1F4Y3I4"/>
<feature type="transmembrane region" description="Helical" evidence="11">
    <location>
        <begin position="196"/>
        <end position="218"/>
    </location>
</feature>
<keyword evidence="8 11" id="KW-0406">Ion transport</keyword>
<evidence type="ECO:0000256" key="5">
    <source>
        <dbReference type="ARBA" id="ARBA00022692"/>
    </source>
</evidence>
<dbReference type="GO" id="GO:0005886">
    <property type="term" value="C:plasma membrane"/>
    <property type="evidence" value="ECO:0007669"/>
    <property type="project" value="UniProtKB-SubCell"/>
</dbReference>
<organism evidence="13 14">
    <name type="scientific">Candidatus Adlerbacteria bacterium RIFOXYC1_FULL_48_26</name>
    <dbReference type="NCBI Taxonomy" id="1797247"/>
    <lineage>
        <taxon>Bacteria</taxon>
        <taxon>Candidatus Adleribacteriota</taxon>
    </lineage>
</organism>
<evidence type="ECO:0000256" key="9">
    <source>
        <dbReference type="ARBA" id="ARBA00023136"/>
    </source>
</evidence>
<dbReference type="Pfam" id="PF00119">
    <property type="entry name" value="ATP-synt_A"/>
    <property type="match status" value="1"/>
</dbReference>